<dbReference type="InterPro" id="IPR011701">
    <property type="entry name" value="MFS"/>
</dbReference>
<accession>A0ABV9SAY1</accession>
<name>A0ABV9SAY1_9PSEU</name>
<dbReference type="PANTHER" id="PTHR23517:SF2">
    <property type="entry name" value="MULTIDRUG RESISTANCE PROTEIN MDTH"/>
    <property type="match status" value="1"/>
</dbReference>
<evidence type="ECO:0000256" key="3">
    <source>
        <dbReference type="ARBA" id="ARBA00022475"/>
    </source>
</evidence>
<keyword evidence="2" id="KW-0813">Transport</keyword>
<dbReference type="Gene3D" id="1.20.1250.20">
    <property type="entry name" value="MFS general substrate transporter like domains"/>
    <property type="match status" value="1"/>
</dbReference>
<evidence type="ECO:0000256" key="6">
    <source>
        <dbReference type="ARBA" id="ARBA00023136"/>
    </source>
</evidence>
<protein>
    <submittedName>
        <fullName evidence="8">MFS transporter</fullName>
    </submittedName>
</protein>
<dbReference type="PANTHER" id="PTHR23517">
    <property type="entry name" value="RESISTANCE PROTEIN MDTM, PUTATIVE-RELATED-RELATED"/>
    <property type="match status" value="1"/>
</dbReference>
<dbReference type="InterPro" id="IPR050171">
    <property type="entry name" value="MFS_Transporters"/>
</dbReference>
<evidence type="ECO:0000313" key="9">
    <source>
        <dbReference type="Proteomes" id="UP001595859"/>
    </source>
</evidence>
<sequence length="411" mass="43380">MRLLGLDVPRESRLLVFVGFVDAIGTGLYIAGFAVFFTLSAGLSVAEVGLGLTVANACGLVALTPIGMVADRIGPRLASIVLHYWRAAGFVAFAFVHDFVAFLVVSCIVGIPTRAIEPVSQMYVDRHIGKDLRMRVLSVLRVVYNIGFSVGGLLTTLILVVGTRPAFLAIVLGNGATFFLAAILLARVPLLADDPPDGRTARGWPRSLRQGRYLIVTGLNAVLVLNITVLTLGIPLWIATRTEAPTAVVAPLMVLNMVLVVLLQVRFSRGTDTREGGTRALRWSALSFAGCMAVLALSGQLDPVGAVIAVVVATVLLTFGELWHFAGRLSVSYALAPRDRQGEYLSVFWLGSAAALMVGPALITVGVVEQGSFGWLALAAVFLGVGLLIGPAVSAAAAQLEEEHEVANNAT</sequence>
<keyword evidence="5 7" id="KW-1133">Transmembrane helix</keyword>
<proteinExistence type="predicted"/>
<feature type="transmembrane region" description="Helical" evidence="7">
    <location>
        <begin position="213"/>
        <end position="238"/>
    </location>
</feature>
<dbReference type="RefSeq" id="WP_378059934.1">
    <property type="nucleotide sequence ID" value="NZ_JBHSIS010000020.1"/>
</dbReference>
<dbReference type="Pfam" id="PF07690">
    <property type="entry name" value="MFS_1"/>
    <property type="match status" value="1"/>
</dbReference>
<evidence type="ECO:0000256" key="1">
    <source>
        <dbReference type="ARBA" id="ARBA00004651"/>
    </source>
</evidence>
<feature type="transmembrane region" description="Helical" evidence="7">
    <location>
        <begin position="244"/>
        <end position="268"/>
    </location>
</feature>
<gene>
    <name evidence="8" type="ORF">ACFPCV_30660</name>
</gene>
<keyword evidence="9" id="KW-1185">Reference proteome</keyword>
<evidence type="ECO:0000256" key="2">
    <source>
        <dbReference type="ARBA" id="ARBA00022448"/>
    </source>
</evidence>
<dbReference type="SUPFAM" id="SSF103473">
    <property type="entry name" value="MFS general substrate transporter"/>
    <property type="match status" value="1"/>
</dbReference>
<evidence type="ECO:0000256" key="7">
    <source>
        <dbReference type="SAM" id="Phobius"/>
    </source>
</evidence>
<feature type="transmembrane region" description="Helical" evidence="7">
    <location>
        <begin position="280"/>
        <end position="298"/>
    </location>
</feature>
<keyword evidence="3" id="KW-1003">Cell membrane</keyword>
<dbReference type="Proteomes" id="UP001595859">
    <property type="component" value="Unassembled WGS sequence"/>
</dbReference>
<comment type="caution">
    <text evidence="8">The sequence shown here is derived from an EMBL/GenBank/DDBJ whole genome shotgun (WGS) entry which is preliminary data.</text>
</comment>
<feature type="transmembrane region" description="Helical" evidence="7">
    <location>
        <begin position="90"/>
        <end position="111"/>
    </location>
</feature>
<evidence type="ECO:0000256" key="4">
    <source>
        <dbReference type="ARBA" id="ARBA00022692"/>
    </source>
</evidence>
<organism evidence="8 9">
    <name type="scientific">Actinophytocola glycyrrhizae</name>
    <dbReference type="NCBI Taxonomy" id="2044873"/>
    <lineage>
        <taxon>Bacteria</taxon>
        <taxon>Bacillati</taxon>
        <taxon>Actinomycetota</taxon>
        <taxon>Actinomycetes</taxon>
        <taxon>Pseudonocardiales</taxon>
        <taxon>Pseudonocardiaceae</taxon>
    </lineage>
</organism>
<feature type="transmembrane region" description="Helical" evidence="7">
    <location>
        <begin position="14"/>
        <end position="37"/>
    </location>
</feature>
<feature type="transmembrane region" description="Helical" evidence="7">
    <location>
        <begin position="142"/>
        <end position="161"/>
    </location>
</feature>
<reference evidence="9" key="1">
    <citation type="journal article" date="2019" name="Int. J. Syst. Evol. Microbiol.">
        <title>The Global Catalogue of Microorganisms (GCM) 10K type strain sequencing project: providing services to taxonomists for standard genome sequencing and annotation.</title>
        <authorList>
            <consortium name="The Broad Institute Genomics Platform"/>
            <consortium name="The Broad Institute Genome Sequencing Center for Infectious Disease"/>
            <person name="Wu L."/>
            <person name="Ma J."/>
        </authorList>
    </citation>
    <scope>NUCLEOTIDE SEQUENCE [LARGE SCALE GENOMIC DNA]</scope>
    <source>
        <strain evidence="9">ZS-22-S1</strain>
    </source>
</reference>
<evidence type="ECO:0000313" key="8">
    <source>
        <dbReference type="EMBL" id="MFC4857883.1"/>
    </source>
</evidence>
<feature type="transmembrane region" description="Helical" evidence="7">
    <location>
        <begin position="373"/>
        <end position="393"/>
    </location>
</feature>
<comment type="subcellular location">
    <subcellularLocation>
        <location evidence="1">Cell membrane</location>
        <topology evidence="1">Multi-pass membrane protein</topology>
    </subcellularLocation>
</comment>
<dbReference type="EMBL" id="JBHSIS010000020">
    <property type="protein sequence ID" value="MFC4857883.1"/>
    <property type="molecule type" value="Genomic_DNA"/>
</dbReference>
<feature type="transmembrane region" description="Helical" evidence="7">
    <location>
        <begin position="304"/>
        <end position="326"/>
    </location>
</feature>
<feature type="transmembrane region" description="Helical" evidence="7">
    <location>
        <begin position="347"/>
        <end position="367"/>
    </location>
</feature>
<evidence type="ECO:0000256" key="5">
    <source>
        <dbReference type="ARBA" id="ARBA00022989"/>
    </source>
</evidence>
<dbReference type="InterPro" id="IPR036259">
    <property type="entry name" value="MFS_trans_sf"/>
</dbReference>
<keyword evidence="6 7" id="KW-0472">Membrane</keyword>
<feature type="transmembrane region" description="Helical" evidence="7">
    <location>
        <begin position="49"/>
        <end position="70"/>
    </location>
</feature>
<keyword evidence="4 7" id="KW-0812">Transmembrane</keyword>
<feature type="transmembrane region" description="Helical" evidence="7">
    <location>
        <begin position="167"/>
        <end position="192"/>
    </location>
</feature>